<dbReference type="EMBL" id="GL349450">
    <property type="protein sequence ID" value="KNC48102.1"/>
    <property type="molecule type" value="Genomic_DNA"/>
</dbReference>
<feature type="compositionally biased region" description="Basic residues" evidence="1">
    <location>
        <begin position="231"/>
        <end position="244"/>
    </location>
</feature>
<proteinExistence type="predicted"/>
<feature type="compositionally biased region" description="Polar residues" evidence="1">
    <location>
        <begin position="258"/>
        <end position="270"/>
    </location>
</feature>
<keyword evidence="4" id="KW-1185">Reference proteome</keyword>
<keyword evidence="2" id="KW-0812">Transmembrane</keyword>
<dbReference type="RefSeq" id="XP_013758677.1">
    <property type="nucleotide sequence ID" value="XM_013903223.1"/>
</dbReference>
<reference evidence="3 4" key="1">
    <citation type="submission" date="2010-05" db="EMBL/GenBank/DDBJ databases">
        <title>The Genome Sequence of Thecamonas trahens ATCC 50062.</title>
        <authorList>
            <consortium name="The Broad Institute Genome Sequencing Platform"/>
            <person name="Russ C."/>
            <person name="Cuomo C."/>
            <person name="Shea T."/>
            <person name="Young S.K."/>
            <person name="Zeng Q."/>
            <person name="Koehrsen M."/>
            <person name="Haas B."/>
            <person name="Borodovsky M."/>
            <person name="Guigo R."/>
            <person name="Alvarado L."/>
            <person name="Berlin A."/>
            <person name="Bochicchio J."/>
            <person name="Borenstein D."/>
            <person name="Chapman S."/>
            <person name="Chen Z."/>
            <person name="Freedman E."/>
            <person name="Gellesch M."/>
            <person name="Goldberg J."/>
            <person name="Griggs A."/>
            <person name="Gujja S."/>
            <person name="Heilman E."/>
            <person name="Heiman D."/>
            <person name="Hepburn T."/>
            <person name="Howarth C."/>
            <person name="Jen D."/>
            <person name="Larson L."/>
            <person name="Mehta T."/>
            <person name="Park D."/>
            <person name="Pearson M."/>
            <person name="Roberts A."/>
            <person name="Saif S."/>
            <person name="Shenoy N."/>
            <person name="Sisk P."/>
            <person name="Stolte C."/>
            <person name="Sykes S."/>
            <person name="Thomson T."/>
            <person name="Walk T."/>
            <person name="White J."/>
            <person name="Yandava C."/>
            <person name="Burger G."/>
            <person name="Gray M.W."/>
            <person name="Holland P.W.H."/>
            <person name="King N."/>
            <person name="Lang F.B.F."/>
            <person name="Roger A.J."/>
            <person name="Ruiz-Trillo I."/>
            <person name="Lander E."/>
            <person name="Nusbaum C."/>
        </authorList>
    </citation>
    <scope>NUCLEOTIDE SEQUENCE [LARGE SCALE GENOMIC DNA]</scope>
    <source>
        <strain evidence="3 4">ATCC 50062</strain>
    </source>
</reference>
<name>A0A0L0D6W7_THETB</name>
<organism evidence="3 4">
    <name type="scientific">Thecamonas trahens ATCC 50062</name>
    <dbReference type="NCBI Taxonomy" id="461836"/>
    <lineage>
        <taxon>Eukaryota</taxon>
        <taxon>Apusozoa</taxon>
        <taxon>Apusomonadida</taxon>
        <taxon>Apusomonadidae</taxon>
        <taxon>Thecamonas</taxon>
    </lineage>
</organism>
<feature type="transmembrane region" description="Helical" evidence="2">
    <location>
        <begin position="12"/>
        <end position="33"/>
    </location>
</feature>
<accession>A0A0L0D6W7</accession>
<feature type="transmembrane region" description="Helical" evidence="2">
    <location>
        <begin position="177"/>
        <end position="199"/>
    </location>
</feature>
<evidence type="ECO:0000256" key="1">
    <source>
        <dbReference type="SAM" id="MobiDB-lite"/>
    </source>
</evidence>
<sequence>MSGAVSYVKDNFMSVALLMMAGSSGLMILGSFLSFWNASQAGGTVLFQLAWLVWAGGAGMFAGEAIKACGAKTPRVPLFKDRQVIASVCLVVGAVFYIFGCFFYYSHSSRMGGVGIFFTASWFLVAGGFTLVYDSIKVNEGALVLEDRLTMGALLFAVASFFLWLGSIFLMKSSSHQAGVASYLVASIIYTIGSTMFYLEVSNASYSDAEGAHRPLSAGSAPYSKPYARPWPRRLQARRPRLRARPPPSSSTRMTTRFFSGSASCSRTRP</sequence>
<protein>
    <submittedName>
        <fullName evidence="3">Uncharacterized protein</fullName>
    </submittedName>
</protein>
<gene>
    <name evidence="3" type="ORF">AMSG_04331</name>
</gene>
<feature type="transmembrane region" description="Helical" evidence="2">
    <location>
        <begin position="45"/>
        <end position="63"/>
    </location>
</feature>
<dbReference type="AlphaFoldDB" id="A0A0L0D6W7"/>
<feature type="transmembrane region" description="Helical" evidence="2">
    <location>
        <begin position="153"/>
        <end position="171"/>
    </location>
</feature>
<keyword evidence="2" id="KW-1133">Transmembrane helix</keyword>
<evidence type="ECO:0000313" key="3">
    <source>
        <dbReference type="EMBL" id="KNC48102.1"/>
    </source>
</evidence>
<evidence type="ECO:0000256" key="2">
    <source>
        <dbReference type="SAM" id="Phobius"/>
    </source>
</evidence>
<feature type="region of interest" description="Disordered" evidence="1">
    <location>
        <begin position="214"/>
        <end position="270"/>
    </location>
</feature>
<dbReference type="Proteomes" id="UP000054408">
    <property type="component" value="Unassembled WGS sequence"/>
</dbReference>
<keyword evidence="2" id="KW-0472">Membrane</keyword>
<feature type="transmembrane region" description="Helical" evidence="2">
    <location>
        <begin position="84"/>
        <end position="105"/>
    </location>
</feature>
<dbReference type="GeneID" id="25563881"/>
<evidence type="ECO:0000313" key="4">
    <source>
        <dbReference type="Proteomes" id="UP000054408"/>
    </source>
</evidence>
<feature type="transmembrane region" description="Helical" evidence="2">
    <location>
        <begin position="111"/>
        <end position="133"/>
    </location>
</feature>